<comment type="caution">
    <text evidence="3">The sequence shown here is derived from an EMBL/GenBank/DDBJ whole genome shotgun (WGS) entry which is preliminary data.</text>
</comment>
<dbReference type="InterPro" id="IPR018392">
    <property type="entry name" value="LysM"/>
</dbReference>
<dbReference type="PROSITE" id="PS51782">
    <property type="entry name" value="LYSM"/>
    <property type="match status" value="3"/>
</dbReference>
<dbReference type="Proteomes" id="UP000837803">
    <property type="component" value="Unassembled WGS sequence"/>
</dbReference>
<evidence type="ECO:0000313" key="3">
    <source>
        <dbReference type="EMBL" id="CAH1000165.1"/>
    </source>
</evidence>
<keyword evidence="4" id="KW-1185">Reference proteome</keyword>
<feature type="chain" id="PRO_5045784353" description="LysM domain-containing protein" evidence="1">
    <location>
        <begin position="19"/>
        <end position="548"/>
    </location>
</feature>
<organism evidence="3 4">
    <name type="scientific">Neolewinella maritima</name>
    <dbReference type="NCBI Taxonomy" id="1383882"/>
    <lineage>
        <taxon>Bacteria</taxon>
        <taxon>Pseudomonadati</taxon>
        <taxon>Bacteroidota</taxon>
        <taxon>Saprospiria</taxon>
        <taxon>Saprospirales</taxon>
        <taxon>Lewinellaceae</taxon>
        <taxon>Neolewinella</taxon>
    </lineage>
</organism>
<feature type="domain" description="LysM" evidence="2">
    <location>
        <begin position="293"/>
        <end position="336"/>
    </location>
</feature>
<keyword evidence="1" id="KW-0732">Signal</keyword>
<reference evidence="3" key="1">
    <citation type="submission" date="2021-12" db="EMBL/GenBank/DDBJ databases">
        <authorList>
            <person name="Rodrigo-Torres L."/>
            <person name="Arahal R. D."/>
            <person name="Lucena T."/>
        </authorList>
    </citation>
    <scope>NUCLEOTIDE SEQUENCE</scope>
    <source>
        <strain evidence="3">CECT 8419</strain>
    </source>
</reference>
<evidence type="ECO:0000313" key="4">
    <source>
        <dbReference type="Proteomes" id="UP000837803"/>
    </source>
</evidence>
<gene>
    <name evidence="3" type="ORF">LEM8419_01312</name>
</gene>
<sequence length="548" mass="58873">MKLLLFTLSLLTGWGVHAEQVYLLFSDECGQQIRYRRSVEQQSAPDYYAYVFTDGRSRYILETDSEGSSNRSDLPDSYLSCTTAVLSDALIDRINAGTDQLTVLIAENGGATYQVQPVVMAAVVTQDGEDVSYHSPMADFAFNLSATVIGENLDRGTEGARVYFEGRQGGDCSGDYLFVQQNSNSAYPTIRYKFTPRLGITERVLEGNGTYTTSERISALEVNNLPLSTYIADVCARDEAPTPPPVTTYTPYYVEADQAPEIPQIANSAPETATYQPAPVAAAPASPPPMTDVVHTVVAGETLYRVSVRYGVDVNTIKSLNDLSSNTIYVGQQLVVSRSDEGYIAQQTPEVAPATPPVADRYETPGAPVSVPTVVNLPASPVSGDYHVVQPGETIASLALRFGYTESRFRTFNGIEGQQVALVGQQLRTSHCSCPHTVSASPAQFVQQQAPATANPYSPPPAPAPRPDVIQIVVPPARPLAGVGQDTTAPNTPLPPAYGGGRTTHVVREGESLYAIARQYGVGVSDLQRLNALGSSAVIVPHQKLYVN</sequence>
<dbReference type="PANTHER" id="PTHR33734:SF22">
    <property type="entry name" value="MEMBRANE-BOUND LYTIC MUREIN TRANSGLYCOSYLASE D"/>
    <property type="match status" value="1"/>
</dbReference>
<dbReference type="Pfam" id="PF01476">
    <property type="entry name" value="LysM"/>
    <property type="match status" value="3"/>
</dbReference>
<dbReference type="CDD" id="cd00118">
    <property type="entry name" value="LysM"/>
    <property type="match status" value="3"/>
</dbReference>
<dbReference type="PANTHER" id="PTHR33734">
    <property type="entry name" value="LYSM DOMAIN-CONTAINING GPI-ANCHORED PROTEIN 2"/>
    <property type="match status" value="1"/>
</dbReference>
<proteinExistence type="predicted"/>
<dbReference type="Gene3D" id="3.10.350.10">
    <property type="entry name" value="LysM domain"/>
    <property type="match status" value="3"/>
</dbReference>
<evidence type="ECO:0000256" key="1">
    <source>
        <dbReference type="SAM" id="SignalP"/>
    </source>
</evidence>
<feature type="domain" description="LysM" evidence="2">
    <location>
        <begin position="503"/>
        <end position="547"/>
    </location>
</feature>
<dbReference type="RefSeq" id="WP_238750220.1">
    <property type="nucleotide sequence ID" value="NZ_CAKLPZ010000001.1"/>
</dbReference>
<name>A0ABN8F6B9_9BACT</name>
<dbReference type="EMBL" id="CAKLPZ010000001">
    <property type="protein sequence ID" value="CAH1000165.1"/>
    <property type="molecule type" value="Genomic_DNA"/>
</dbReference>
<dbReference type="SMART" id="SM00257">
    <property type="entry name" value="LysM"/>
    <property type="match status" value="3"/>
</dbReference>
<evidence type="ECO:0000259" key="2">
    <source>
        <dbReference type="PROSITE" id="PS51782"/>
    </source>
</evidence>
<dbReference type="InterPro" id="IPR036779">
    <property type="entry name" value="LysM_dom_sf"/>
</dbReference>
<feature type="domain" description="LysM" evidence="2">
    <location>
        <begin position="385"/>
        <end position="429"/>
    </location>
</feature>
<accession>A0ABN8F6B9</accession>
<feature type="signal peptide" evidence="1">
    <location>
        <begin position="1"/>
        <end position="18"/>
    </location>
</feature>
<protein>
    <recommendedName>
        <fullName evidence="2">LysM domain-containing protein</fullName>
    </recommendedName>
</protein>
<dbReference type="SUPFAM" id="SSF54106">
    <property type="entry name" value="LysM domain"/>
    <property type="match status" value="3"/>
</dbReference>